<protein>
    <submittedName>
        <fullName evidence="1">Uncharacterized protein</fullName>
    </submittedName>
</protein>
<reference evidence="1" key="1">
    <citation type="journal article" date="2017" name="Science">
        <title>Giant viruses with an expanded complement of translation system components.</title>
        <authorList>
            <person name="Schulz F."/>
            <person name="Yutin N."/>
            <person name="Ivanova N.N."/>
            <person name="Ortega D.R."/>
            <person name="Lee T.K."/>
            <person name="Vierheilig J."/>
            <person name="Daims H."/>
            <person name="Horn M."/>
            <person name="Wagner M."/>
            <person name="Jensen G.J."/>
            <person name="Kyrpides N.C."/>
            <person name="Koonin E.V."/>
            <person name="Woyke T."/>
        </authorList>
    </citation>
    <scope>NUCLEOTIDE SEQUENCE</scope>
    <source>
        <strain evidence="1">KNV1</strain>
    </source>
</reference>
<dbReference type="EMBL" id="KY684108">
    <property type="protein sequence ID" value="ARF11261.1"/>
    <property type="molecule type" value="Genomic_DNA"/>
</dbReference>
<name>A0A1V0SHX1_9VIRU</name>
<dbReference type="Gene3D" id="3.40.30.10">
    <property type="entry name" value="Glutaredoxin"/>
    <property type="match status" value="1"/>
</dbReference>
<proteinExistence type="predicted"/>
<accession>A0A1V0SHX1</accession>
<sequence>MSDELDNKNIQVILIQIDEAHTTAWPQAIDVILNVEQPEPQKTFNDRVNRAGYFVEKYHPPYNVYIDSWDNQFAELFRAWPDKYHLIDKNKTILAKSKYNKEGIILEDCTVLLQKLIEQ</sequence>
<gene>
    <name evidence="1" type="ORF">Klosneuvirus_1_118</name>
</gene>
<evidence type="ECO:0000313" key="1">
    <source>
        <dbReference type="EMBL" id="ARF11261.1"/>
    </source>
</evidence>
<organism evidence="1">
    <name type="scientific">Klosneuvirus KNV1</name>
    <dbReference type="NCBI Taxonomy" id="1977640"/>
    <lineage>
        <taxon>Viruses</taxon>
        <taxon>Varidnaviria</taxon>
        <taxon>Bamfordvirae</taxon>
        <taxon>Nucleocytoviricota</taxon>
        <taxon>Megaviricetes</taxon>
        <taxon>Imitervirales</taxon>
        <taxon>Mimiviridae</taxon>
        <taxon>Klosneuvirinae</taxon>
        <taxon>Klosneuvirus</taxon>
    </lineage>
</organism>